<proteinExistence type="inferred from homology"/>
<evidence type="ECO:0000259" key="7">
    <source>
        <dbReference type="SMART" id="SM00829"/>
    </source>
</evidence>
<dbReference type="GO" id="GO:0008270">
    <property type="term" value="F:zinc ion binding"/>
    <property type="evidence" value="ECO:0007669"/>
    <property type="project" value="InterPro"/>
</dbReference>
<dbReference type="SUPFAM" id="SSF51735">
    <property type="entry name" value="NAD(P)-binding Rossmann-fold domains"/>
    <property type="match status" value="1"/>
</dbReference>
<comment type="caution">
    <text evidence="8">The sequence shown here is derived from an EMBL/GenBank/DDBJ whole genome shotgun (WGS) entry which is preliminary data.</text>
</comment>
<dbReference type="InterPro" id="IPR020843">
    <property type="entry name" value="ER"/>
</dbReference>
<keyword evidence="3 6" id="KW-0479">Metal-binding</keyword>
<dbReference type="SUPFAM" id="SSF50129">
    <property type="entry name" value="GroES-like"/>
    <property type="match status" value="1"/>
</dbReference>
<dbReference type="InterPro" id="IPR002328">
    <property type="entry name" value="ADH_Zn_CS"/>
</dbReference>
<sequence>MKAVVFQGVGEIGLEERPMPVLQEPGDALVRVTLTTICSSDIHIKHGAVPRAVPGVILGHEFVGVVEQVGAGVCRFRPGDRVAVNVETFCGECFFCRRGYVNNCADPQGGWSLGCRIDGGQAEYVRIPYADNGLTAIPDSVTDEAALFTGDLLSTGYWGAGLGEIRKGDTVAVIGAGPTGLCAMMCVKLYEPAHIVAVDVDPGRLRLARENGLADVVLNPLECDVKSEILALTGGRGADCVMEAAGGERTFEMAWQIARPNAVVCVIAMYEEDQSLPLPQMYGKNLVFKTGGVDGCRCGEIMELIAEGRLDSGCLITHRTDLDHILEAYRVFEEKRDNVVKYAVSVGRHWDQNRRPDGGLT</sequence>
<accession>A0A413FJF0</accession>
<dbReference type="RefSeq" id="WP_007713648.1">
    <property type="nucleotide sequence ID" value="NZ_JAWRJJ010000105.1"/>
</dbReference>
<gene>
    <name evidence="8" type="ORF">DWV29_03940</name>
</gene>
<name>A0A413FJF0_9FIRM</name>
<comment type="similarity">
    <text evidence="2 6">Belongs to the zinc-containing alcohol dehydrogenase family.</text>
</comment>
<dbReference type="Proteomes" id="UP000283880">
    <property type="component" value="Unassembled WGS sequence"/>
</dbReference>
<dbReference type="InterPro" id="IPR013154">
    <property type="entry name" value="ADH-like_N"/>
</dbReference>
<dbReference type="EMBL" id="QSBM01000002">
    <property type="protein sequence ID" value="RGX31955.1"/>
    <property type="molecule type" value="Genomic_DNA"/>
</dbReference>
<evidence type="ECO:0000256" key="5">
    <source>
        <dbReference type="ARBA" id="ARBA00023002"/>
    </source>
</evidence>
<dbReference type="Pfam" id="PF00107">
    <property type="entry name" value="ADH_zinc_N"/>
    <property type="match status" value="1"/>
</dbReference>
<keyword evidence="4 6" id="KW-0862">Zinc</keyword>
<dbReference type="OrthoDB" id="9769198at2"/>
<reference evidence="8 9" key="1">
    <citation type="submission" date="2018-08" db="EMBL/GenBank/DDBJ databases">
        <title>A genome reference for cultivated species of the human gut microbiota.</title>
        <authorList>
            <person name="Zou Y."/>
            <person name="Xue W."/>
            <person name="Luo G."/>
        </authorList>
    </citation>
    <scope>NUCLEOTIDE SEQUENCE [LARGE SCALE GENOMIC DNA]</scope>
    <source>
        <strain evidence="8 9">AF04-15</strain>
    </source>
</reference>
<evidence type="ECO:0000256" key="3">
    <source>
        <dbReference type="ARBA" id="ARBA00022723"/>
    </source>
</evidence>
<dbReference type="InterPro" id="IPR011032">
    <property type="entry name" value="GroES-like_sf"/>
</dbReference>
<evidence type="ECO:0000313" key="8">
    <source>
        <dbReference type="EMBL" id="RGX31955.1"/>
    </source>
</evidence>
<dbReference type="PANTHER" id="PTHR42813">
    <property type="entry name" value="ZINC-TYPE ALCOHOL DEHYDROGENASE-LIKE"/>
    <property type="match status" value="1"/>
</dbReference>
<dbReference type="GO" id="GO:0016491">
    <property type="term" value="F:oxidoreductase activity"/>
    <property type="evidence" value="ECO:0007669"/>
    <property type="project" value="UniProtKB-KW"/>
</dbReference>
<dbReference type="PROSITE" id="PS00059">
    <property type="entry name" value="ADH_ZINC"/>
    <property type="match status" value="1"/>
</dbReference>
<feature type="domain" description="Enoyl reductase (ER)" evidence="7">
    <location>
        <begin position="8"/>
        <end position="340"/>
    </location>
</feature>
<dbReference type="InterPro" id="IPR036291">
    <property type="entry name" value="NAD(P)-bd_dom_sf"/>
</dbReference>
<evidence type="ECO:0000256" key="1">
    <source>
        <dbReference type="ARBA" id="ARBA00001947"/>
    </source>
</evidence>
<evidence type="ECO:0000313" key="9">
    <source>
        <dbReference type="Proteomes" id="UP000283880"/>
    </source>
</evidence>
<protein>
    <submittedName>
        <fullName evidence="8">Alcohol dehydrogenase</fullName>
    </submittedName>
</protein>
<comment type="cofactor">
    <cofactor evidence="1 6">
        <name>Zn(2+)</name>
        <dbReference type="ChEBI" id="CHEBI:29105"/>
    </cofactor>
</comment>
<keyword evidence="5" id="KW-0560">Oxidoreductase</keyword>
<evidence type="ECO:0000256" key="4">
    <source>
        <dbReference type="ARBA" id="ARBA00022833"/>
    </source>
</evidence>
<evidence type="ECO:0000256" key="6">
    <source>
        <dbReference type="RuleBase" id="RU361277"/>
    </source>
</evidence>
<dbReference type="Gene3D" id="3.90.180.10">
    <property type="entry name" value="Medium-chain alcohol dehydrogenases, catalytic domain"/>
    <property type="match status" value="1"/>
</dbReference>
<organism evidence="8 9">
    <name type="scientific">Enterocloster asparagiformis</name>
    <dbReference type="NCBI Taxonomy" id="333367"/>
    <lineage>
        <taxon>Bacteria</taxon>
        <taxon>Bacillati</taxon>
        <taxon>Bacillota</taxon>
        <taxon>Clostridia</taxon>
        <taxon>Lachnospirales</taxon>
        <taxon>Lachnospiraceae</taxon>
        <taxon>Enterocloster</taxon>
    </lineage>
</organism>
<dbReference type="InterPro" id="IPR013149">
    <property type="entry name" value="ADH-like_C"/>
</dbReference>
<evidence type="ECO:0000256" key="2">
    <source>
        <dbReference type="ARBA" id="ARBA00008072"/>
    </source>
</evidence>
<dbReference type="PANTHER" id="PTHR42813:SF4">
    <property type="entry name" value="NADP-DEPENDENT ISOPROPANOL DEHYDROGENASE"/>
    <property type="match status" value="1"/>
</dbReference>
<dbReference type="CDD" id="cd05278">
    <property type="entry name" value="FDH_like"/>
    <property type="match status" value="1"/>
</dbReference>
<dbReference type="SMART" id="SM00829">
    <property type="entry name" value="PKS_ER"/>
    <property type="match status" value="1"/>
</dbReference>
<dbReference type="Pfam" id="PF08240">
    <property type="entry name" value="ADH_N"/>
    <property type="match status" value="1"/>
</dbReference>
<dbReference type="Gene3D" id="3.40.50.720">
    <property type="entry name" value="NAD(P)-binding Rossmann-like Domain"/>
    <property type="match status" value="1"/>
</dbReference>
<dbReference type="AlphaFoldDB" id="A0A413FJF0"/>